<evidence type="ECO:0000256" key="1">
    <source>
        <dbReference type="SAM" id="MobiDB-lite"/>
    </source>
</evidence>
<comment type="caution">
    <text evidence="2">The sequence shown here is derived from an EMBL/GenBank/DDBJ whole genome shotgun (WGS) entry which is preliminary data.</text>
</comment>
<dbReference type="EMBL" id="SNRW01009853">
    <property type="protein sequence ID" value="KAA6377398.1"/>
    <property type="molecule type" value="Genomic_DNA"/>
</dbReference>
<evidence type="ECO:0000313" key="2">
    <source>
        <dbReference type="EMBL" id="KAA6377398.1"/>
    </source>
</evidence>
<protein>
    <submittedName>
        <fullName evidence="2">Uncharacterized protein</fullName>
    </submittedName>
</protein>
<name>A0A5J4V3S5_9EUKA</name>
<gene>
    <name evidence="2" type="ORF">EZS28_027074</name>
</gene>
<dbReference type="AlphaFoldDB" id="A0A5J4V3S5"/>
<feature type="compositionally biased region" description="Polar residues" evidence="1">
    <location>
        <begin position="84"/>
        <end position="100"/>
    </location>
</feature>
<evidence type="ECO:0000313" key="3">
    <source>
        <dbReference type="Proteomes" id="UP000324800"/>
    </source>
</evidence>
<sequence length="125" mass="14516">MCIVITQGRRILGQMTYPHKYPFISALRNITEFAVPLTLHKSDVIAYNEKGQKITQITSRTQLEYERVFQPEIDEDVQEMEPQPLQQTQSLEISDQSTFQDKNDKISGSKMVQNAVRYKGEEIHK</sequence>
<organism evidence="2 3">
    <name type="scientific">Streblomastix strix</name>
    <dbReference type="NCBI Taxonomy" id="222440"/>
    <lineage>
        <taxon>Eukaryota</taxon>
        <taxon>Metamonada</taxon>
        <taxon>Preaxostyla</taxon>
        <taxon>Oxymonadida</taxon>
        <taxon>Streblomastigidae</taxon>
        <taxon>Streblomastix</taxon>
    </lineage>
</organism>
<dbReference type="Proteomes" id="UP000324800">
    <property type="component" value="Unassembled WGS sequence"/>
</dbReference>
<reference evidence="2 3" key="1">
    <citation type="submission" date="2019-03" db="EMBL/GenBank/DDBJ databases">
        <title>Single cell metagenomics reveals metabolic interactions within the superorganism composed of flagellate Streblomastix strix and complex community of Bacteroidetes bacteria on its surface.</title>
        <authorList>
            <person name="Treitli S.C."/>
            <person name="Kolisko M."/>
            <person name="Husnik F."/>
            <person name="Keeling P."/>
            <person name="Hampl V."/>
        </authorList>
    </citation>
    <scope>NUCLEOTIDE SEQUENCE [LARGE SCALE GENOMIC DNA]</scope>
    <source>
        <strain evidence="2">ST1C</strain>
    </source>
</reference>
<feature type="region of interest" description="Disordered" evidence="1">
    <location>
        <begin position="80"/>
        <end position="125"/>
    </location>
</feature>
<accession>A0A5J4V3S5</accession>
<proteinExistence type="predicted"/>